<comment type="pathway">
    <text evidence="7">tRNA modification; N(7)-methylguanine-tRNA biosynthesis.</text>
</comment>
<organism evidence="8 9">
    <name type="scientific">Neomicrococcus aestuarii</name>
    <dbReference type="NCBI Taxonomy" id="556325"/>
    <lineage>
        <taxon>Bacteria</taxon>
        <taxon>Bacillati</taxon>
        <taxon>Actinomycetota</taxon>
        <taxon>Actinomycetes</taxon>
        <taxon>Micrococcales</taxon>
        <taxon>Micrococcaceae</taxon>
        <taxon>Neomicrococcus</taxon>
    </lineage>
</organism>
<keyword evidence="3 7" id="KW-0489">Methyltransferase</keyword>
<keyword evidence="5 7" id="KW-0949">S-adenosyl-L-methionine</keyword>
<comment type="similarity">
    <text evidence="7">Belongs to the class I-like SAM-binding methyltransferase superfamily. TrmB family.</text>
</comment>
<evidence type="ECO:0000256" key="5">
    <source>
        <dbReference type="ARBA" id="ARBA00022691"/>
    </source>
</evidence>
<feature type="binding site" evidence="7">
    <location>
        <position position="191"/>
    </location>
    <ligand>
        <name>substrate</name>
    </ligand>
</feature>
<dbReference type="SUPFAM" id="SSF53335">
    <property type="entry name" value="S-adenosyl-L-methionine-dependent methyltransferases"/>
    <property type="match status" value="1"/>
</dbReference>
<dbReference type="InterPro" id="IPR055361">
    <property type="entry name" value="tRNA_methyltr_TrmB_bact"/>
</dbReference>
<dbReference type="NCBIfam" id="TIGR00091">
    <property type="entry name" value="tRNA (guanosine(46)-N7)-methyltransferase TrmB"/>
    <property type="match status" value="1"/>
</dbReference>
<dbReference type="CDD" id="cd02440">
    <property type="entry name" value="AdoMet_MTases"/>
    <property type="match status" value="1"/>
</dbReference>
<dbReference type="Proteomes" id="UP000580797">
    <property type="component" value="Unassembled WGS sequence"/>
</dbReference>
<dbReference type="EMBL" id="JACHDR010000001">
    <property type="protein sequence ID" value="MBB5513290.1"/>
    <property type="molecule type" value="Genomic_DNA"/>
</dbReference>
<keyword evidence="6 7" id="KW-0819">tRNA processing</keyword>
<comment type="catalytic activity">
    <reaction evidence="1 7">
        <text>guanosine(46) in tRNA + S-adenosyl-L-methionine = N(7)-methylguanosine(46) in tRNA + S-adenosyl-L-homocysteine</text>
        <dbReference type="Rhea" id="RHEA:42708"/>
        <dbReference type="Rhea" id="RHEA-COMP:10188"/>
        <dbReference type="Rhea" id="RHEA-COMP:10189"/>
        <dbReference type="ChEBI" id="CHEBI:57856"/>
        <dbReference type="ChEBI" id="CHEBI:59789"/>
        <dbReference type="ChEBI" id="CHEBI:74269"/>
        <dbReference type="ChEBI" id="CHEBI:74480"/>
        <dbReference type="EC" id="2.1.1.33"/>
    </reaction>
</comment>
<evidence type="ECO:0000313" key="9">
    <source>
        <dbReference type="Proteomes" id="UP000580797"/>
    </source>
</evidence>
<evidence type="ECO:0000256" key="4">
    <source>
        <dbReference type="ARBA" id="ARBA00022679"/>
    </source>
</evidence>
<keyword evidence="4 7" id="KW-0808">Transferase</keyword>
<dbReference type="HAMAP" id="MF_01057">
    <property type="entry name" value="tRNA_methyltr_TrmB"/>
    <property type="match status" value="1"/>
</dbReference>
<dbReference type="GO" id="GO:0043527">
    <property type="term" value="C:tRNA methyltransferase complex"/>
    <property type="evidence" value="ECO:0007669"/>
    <property type="project" value="TreeGrafter"/>
</dbReference>
<dbReference type="Gene3D" id="3.40.50.150">
    <property type="entry name" value="Vaccinia Virus protein VP39"/>
    <property type="match status" value="1"/>
</dbReference>
<accession>A0A7W8X0C8</accession>
<evidence type="ECO:0000256" key="2">
    <source>
        <dbReference type="ARBA" id="ARBA00003015"/>
    </source>
</evidence>
<feature type="binding site" evidence="7">
    <location>
        <position position="81"/>
    </location>
    <ligand>
        <name>S-adenosyl-L-methionine</name>
        <dbReference type="ChEBI" id="CHEBI:59789"/>
    </ligand>
</feature>
<dbReference type="InterPro" id="IPR029063">
    <property type="entry name" value="SAM-dependent_MTases_sf"/>
</dbReference>
<dbReference type="AlphaFoldDB" id="A0A7W8X0C8"/>
<protein>
    <recommendedName>
        <fullName evidence="7">tRNA (guanine-N(7)-)-methyltransferase</fullName>
        <ecNumber evidence="7">2.1.1.33</ecNumber>
    </recommendedName>
    <alternativeName>
        <fullName evidence="7">tRNA (guanine(46)-N(7))-methyltransferase</fullName>
    </alternativeName>
    <alternativeName>
        <fullName evidence="7">tRNA(m7G46)-methyltransferase</fullName>
    </alternativeName>
</protein>
<dbReference type="Pfam" id="PF02390">
    <property type="entry name" value="Methyltransf_4"/>
    <property type="match status" value="1"/>
</dbReference>
<feature type="binding site" evidence="7">
    <location>
        <position position="133"/>
    </location>
    <ligand>
        <name>S-adenosyl-L-methionine</name>
        <dbReference type="ChEBI" id="CHEBI:59789"/>
    </ligand>
</feature>
<evidence type="ECO:0000256" key="6">
    <source>
        <dbReference type="ARBA" id="ARBA00022694"/>
    </source>
</evidence>
<feature type="binding site" evidence="7">
    <location>
        <position position="159"/>
    </location>
    <ligand>
        <name>substrate</name>
    </ligand>
</feature>
<feature type="region of interest" description="Interaction with RNA" evidence="7">
    <location>
        <begin position="161"/>
        <end position="166"/>
    </location>
</feature>
<comment type="caution">
    <text evidence="8">The sequence shown here is derived from an EMBL/GenBank/DDBJ whole genome shotgun (WGS) entry which is preliminary data.</text>
</comment>
<dbReference type="UniPathway" id="UPA00989"/>
<evidence type="ECO:0000256" key="3">
    <source>
        <dbReference type="ARBA" id="ARBA00022603"/>
    </source>
</evidence>
<comment type="function">
    <text evidence="2 7">Catalyzes the formation of N(7)-methylguanine at position 46 (m7G46) in tRNA.</text>
</comment>
<evidence type="ECO:0000313" key="8">
    <source>
        <dbReference type="EMBL" id="MBB5513290.1"/>
    </source>
</evidence>
<gene>
    <name evidence="7" type="primary">trmB</name>
    <name evidence="8" type="ORF">HD598_001977</name>
</gene>
<sequence length="249" mass="28149">MTFEGDATPSSKFDSDLYRSEPVSFVRRGTRLQGRRLSAWEKYADQFLIEVPRHIADTSVSKDFDFDDAAHFGRTAPLVIEVGSGLGEAMVARAAEEPERNFLAVEVYRPGLAQLMLKAGTAGLTNVRCVQANAPEVFDVLDDGSVDEVWVFFPDPWHKARHNKRRLVNDAFAARVARVLRPGGLWRLATDWDEYADQILEVLTNSPDFENLHESWAPRFEGRIVTSFETKAHKAGRTIHDLTFRRVEA</sequence>
<dbReference type="GO" id="GO:0008176">
    <property type="term" value="F:tRNA (guanine(46)-N7)-methyltransferase activity"/>
    <property type="evidence" value="ECO:0007669"/>
    <property type="project" value="UniProtKB-UniRule"/>
</dbReference>
<reference evidence="8 9" key="1">
    <citation type="submission" date="2020-08" db="EMBL/GenBank/DDBJ databases">
        <title>Sequencing the genomes of 1000 actinobacteria strains.</title>
        <authorList>
            <person name="Klenk H.-P."/>
        </authorList>
    </citation>
    <scope>NUCLEOTIDE SEQUENCE [LARGE SCALE GENOMIC DNA]</scope>
    <source>
        <strain evidence="8 9">DSM 105783</strain>
    </source>
</reference>
<feature type="binding site" evidence="7">
    <location>
        <begin position="226"/>
        <end position="229"/>
    </location>
    <ligand>
        <name>substrate</name>
    </ligand>
</feature>
<dbReference type="InterPro" id="IPR003358">
    <property type="entry name" value="tRNA_(Gua-N-7)_MeTrfase_Trmb"/>
</dbReference>
<dbReference type="PANTHER" id="PTHR23417">
    <property type="entry name" value="3-DEOXY-D-MANNO-OCTULOSONIC-ACID TRANSFERASE/TRNA GUANINE-N 7 - -METHYLTRANSFERASE"/>
    <property type="match status" value="1"/>
</dbReference>
<feature type="binding site" evidence="7">
    <location>
        <position position="106"/>
    </location>
    <ligand>
        <name>S-adenosyl-L-methionine</name>
        <dbReference type="ChEBI" id="CHEBI:59789"/>
    </ligand>
</feature>
<dbReference type="PANTHER" id="PTHR23417:SF14">
    <property type="entry name" value="PENTACOTRIPEPTIDE-REPEAT REGION OF PRORP DOMAIN-CONTAINING PROTEIN"/>
    <property type="match status" value="1"/>
</dbReference>
<proteinExistence type="inferred from homology"/>
<evidence type="ECO:0000256" key="7">
    <source>
        <dbReference type="HAMAP-Rule" id="MF_01057"/>
    </source>
</evidence>
<dbReference type="PROSITE" id="PS51625">
    <property type="entry name" value="SAM_MT_TRMB"/>
    <property type="match status" value="1"/>
</dbReference>
<name>A0A7W8X0C8_9MICC</name>
<feature type="binding site" evidence="7">
    <location>
        <position position="155"/>
    </location>
    <ligand>
        <name>S-adenosyl-L-methionine</name>
        <dbReference type="ChEBI" id="CHEBI:59789"/>
    </ligand>
</feature>
<evidence type="ECO:0000256" key="1">
    <source>
        <dbReference type="ARBA" id="ARBA00000142"/>
    </source>
</evidence>
<dbReference type="EC" id="2.1.1.33" evidence="7"/>
<dbReference type="RefSeq" id="WP_183665542.1">
    <property type="nucleotide sequence ID" value="NZ_BAAARH010000002.1"/>
</dbReference>